<feature type="region of interest" description="Disordered" evidence="1">
    <location>
        <begin position="154"/>
        <end position="198"/>
    </location>
</feature>
<name>A0AA37GXN8_9PEZI</name>
<organism evidence="2 3">
    <name type="scientific">Colletotrichum liriopes</name>
    <dbReference type="NCBI Taxonomy" id="708192"/>
    <lineage>
        <taxon>Eukaryota</taxon>
        <taxon>Fungi</taxon>
        <taxon>Dikarya</taxon>
        <taxon>Ascomycota</taxon>
        <taxon>Pezizomycotina</taxon>
        <taxon>Sordariomycetes</taxon>
        <taxon>Hypocreomycetidae</taxon>
        <taxon>Glomerellales</taxon>
        <taxon>Glomerellaceae</taxon>
        <taxon>Colletotrichum</taxon>
        <taxon>Colletotrichum spaethianum species complex</taxon>
    </lineage>
</organism>
<proteinExistence type="predicted"/>
<evidence type="ECO:0000256" key="1">
    <source>
        <dbReference type="SAM" id="MobiDB-lite"/>
    </source>
</evidence>
<dbReference type="AlphaFoldDB" id="A0AA37GXN8"/>
<accession>A0AA37GXN8</accession>
<sequence>MPSHTEFTLGSLIEGIRAATGASYAQAFQLVYRDLNGLAQRARNTGQVFAGNRAVPQGIVSHNQMAQAANNPGPAADPNRVPDKGVIGVGVAAAPVPDLAAGANAGRPAKRYSCHLCPGGSKSYTRMYSLNQAHHIPMPRSEGYRVRHGLVDEASGSDNASRNNVEGHQQKAGGAAVNDDGNGNTEEQKKEVHEKKDN</sequence>
<feature type="compositionally biased region" description="Low complexity" evidence="1">
    <location>
        <begin position="172"/>
        <end position="184"/>
    </location>
</feature>
<dbReference type="Proteomes" id="UP001055172">
    <property type="component" value="Unassembled WGS sequence"/>
</dbReference>
<keyword evidence="3" id="KW-1185">Reference proteome</keyword>
<gene>
    <name evidence="2" type="ORF">ColLi_10776</name>
</gene>
<evidence type="ECO:0000313" key="3">
    <source>
        <dbReference type="Proteomes" id="UP001055172"/>
    </source>
</evidence>
<evidence type="ECO:0000313" key="2">
    <source>
        <dbReference type="EMBL" id="GJC87938.1"/>
    </source>
</evidence>
<reference evidence="2 3" key="1">
    <citation type="submission" date="2021-07" db="EMBL/GenBank/DDBJ databases">
        <title>Genome data of Colletotrichum spaethianum.</title>
        <authorList>
            <person name="Utami Y.D."/>
            <person name="Hiruma K."/>
        </authorList>
    </citation>
    <scope>NUCLEOTIDE SEQUENCE [LARGE SCALE GENOMIC DNA]</scope>
    <source>
        <strain evidence="2 3">MAFF 242679</strain>
    </source>
</reference>
<feature type="compositionally biased region" description="Basic and acidic residues" evidence="1">
    <location>
        <begin position="186"/>
        <end position="198"/>
    </location>
</feature>
<protein>
    <submittedName>
        <fullName evidence="2">Uncharacterized protein</fullName>
    </submittedName>
</protein>
<comment type="caution">
    <text evidence="2">The sequence shown here is derived from an EMBL/GenBank/DDBJ whole genome shotgun (WGS) entry which is preliminary data.</text>
</comment>
<dbReference type="EMBL" id="BPPX01000029">
    <property type="protein sequence ID" value="GJC87938.1"/>
    <property type="molecule type" value="Genomic_DNA"/>
</dbReference>
<feature type="compositionally biased region" description="Polar residues" evidence="1">
    <location>
        <begin position="156"/>
        <end position="167"/>
    </location>
</feature>